<proteinExistence type="predicted"/>
<reference evidence="1 2" key="1">
    <citation type="submission" date="2016-12" db="EMBL/GenBank/DDBJ databases">
        <authorList>
            <person name="Song W.-J."/>
            <person name="Kurnit D.M."/>
        </authorList>
    </citation>
    <scope>NUCLEOTIDE SEQUENCE [LARGE SCALE GENOMIC DNA]</scope>
    <source>
        <strain evidence="1 2">STM7296</strain>
    </source>
</reference>
<dbReference type="AlphaFoldDB" id="A0A1N7SLS4"/>
<dbReference type="Proteomes" id="UP000187012">
    <property type="component" value="Unassembled WGS sequence"/>
</dbReference>
<evidence type="ECO:0000313" key="2">
    <source>
        <dbReference type="Proteomes" id="UP000187012"/>
    </source>
</evidence>
<keyword evidence="2" id="KW-1185">Reference proteome</keyword>
<accession>A0A1N7SLS4</accession>
<protein>
    <submittedName>
        <fullName evidence="1">Uncharacterized protein</fullName>
    </submittedName>
</protein>
<gene>
    <name evidence="1" type="ORF">BN2475_990010</name>
</gene>
<name>A0A1N7SLS4_9BURK</name>
<evidence type="ECO:0000313" key="1">
    <source>
        <dbReference type="EMBL" id="SIT48381.1"/>
    </source>
</evidence>
<dbReference type="EMBL" id="CYGX02000099">
    <property type="protein sequence ID" value="SIT48381.1"/>
    <property type="molecule type" value="Genomic_DNA"/>
</dbReference>
<organism evidence="1 2">
    <name type="scientific">Paraburkholderia ribeironis</name>
    <dbReference type="NCBI Taxonomy" id="1247936"/>
    <lineage>
        <taxon>Bacteria</taxon>
        <taxon>Pseudomonadati</taxon>
        <taxon>Pseudomonadota</taxon>
        <taxon>Betaproteobacteria</taxon>
        <taxon>Burkholderiales</taxon>
        <taxon>Burkholderiaceae</taxon>
        <taxon>Paraburkholderia</taxon>
    </lineage>
</organism>
<dbReference type="STRING" id="1247936.BN2475_990010"/>
<sequence length="94" mass="10372">MRPGGERPLPLRARIRLHPPRLATYGQRRQAHIKGRTCVLIPGGFPGPARDRLCTDCSTLSLAPPSSRFIGLSIFIAANQGLCRALSRWQGRLD</sequence>